<keyword evidence="2" id="KW-1185">Reference proteome</keyword>
<name>A0AAN9PXJ9_CANGL</name>
<comment type="caution">
    <text evidence="1">The sequence shown here is derived from an EMBL/GenBank/DDBJ whole genome shotgun (WGS) entry which is preliminary data.</text>
</comment>
<organism evidence="1 2">
    <name type="scientific">Canavalia gladiata</name>
    <name type="common">Sword bean</name>
    <name type="synonym">Dolichos gladiatus</name>
    <dbReference type="NCBI Taxonomy" id="3824"/>
    <lineage>
        <taxon>Eukaryota</taxon>
        <taxon>Viridiplantae</taxon>
        <taxon>Streptophyta</taxon>
        <taxon>Embryophyta</taxon>
        <taxon>Tracheophyta</taxon>
        <taxon>Spermatophyta</taxon>
        <taxon>Magnoliopsida</taxon>
        <taxon>eudicotyledons</taxon>
        <taxon>Gunneridae</taxon>
        <taxon>Pentapetalae</taxon>
        <taxon>rosids</taxon>
        <taxon>fabids</taxon>
        <taxon>Fabales</taxon>
        <taxon>Fabaceae</taxon>
        <taxon>Papilionoideae</taxon>
        <taxon>50 kb inversion clade</taxon>
        <taxon>NPAAA clade</taxon>
        <taxon>indigoferoid/millettioid clade</taxon>
        <taxon>Phaseoleae</taxon>
        <taxon>Canavalia</taxon>
    </lineage>
</organism>
<dbReference type="AlphaFoldDB" id="A0AAN9PXJ9"/>
<accession>A0AAN9PXJ9</accession>
<proteinExistence type="predicted"/>
<gene>
    <name evidence="1" type="ORF">VNO77_35076</name>
</gene>
<evidence type="ECO:0000313" key="2">
    <source>
        <dbReference type="Proteomes" id="UP001367508"/>
    </source>
</evidence>
<reference evidence="1 2" key="1">
    <citation type="submission" date="2024-01" db="EMBL/GenBank/DDBJ databases">
        <title>The genomes of 5 underutilized Papilionoideae crops provide insights into root nodulation and disease resistanc.</title>
        <authorList>
            <person name="Jiang F."/>
        </authorList>
    </citation>
    <scope>NUCLEOTIDE SEQUENCE [LARGE SCALE GENOMIC DNA]</scope>
    <source>
        <strain evidence="1">LVBAO_FW01</strain>
        <tissue evidence="1">Leaves</tissue>
    </source>
</reference>
<protein>
    <submittedName>
        <fullName evidence="1">Uncharacterized protein</fullName>
    </submittedName>
</protein>
<dbReference type="Proteomes" id="UP001367508">
    <property type="component" value="Unassembled WGS sequence"/>
</dbReference>
<evidence type="ECO:0000313" key="1">
    <source>
        <dbReference type="EMBL" id="KAK7316220.1"/>
    </source>
</evidence>
<dbReference type="EMBL" id="JAYMYQ010000008">
    <property type="protein sequence ID" value="KAK7316220.1"/>
    <property type="molecule type" value="Genomic_DNA"/>
</dbReference>
<sequence length="110" mass="11627">MTLPLETHSYNGAMSSSGVNTNSRWARHVPGFACLHIMGEGAPLFPVHGLSSIRVSLVGAASSISIVYAQWAIVVDFTRARLCMATFDPPGASSVTPAPTLHPFEACLTN</sequence>